<evidence type="ECO:0000256" key="1">
    <source>
        <dbReference type="SAM" id="Phobius"/>
    </source>
</evidence>
<feature type="transmembrane region" description="Helical" evidence="1">
    <location>
        <begin position="35"/>
        <end position="55"/>
    </location>
</feature>
<dbReference type="Proteomes" id="UP000253034">
    <property type="component" value="Unassembled WGS sequence"/>
</dbReference>
<accession>A0A369B8U0</accession>
<feature type="transmembrane region" description="Helical" evidence="1">
    <location>
        <begin position="6"/>
        <end position="23"/>
    </location>
</feature>
<organism evidence="2 3">
    <name type="scientific">Anaerobacterium chartisolvens</name>
    <dbReference type="NCBI Taxonomy" id="1297424"/>
    <lineage>
        <taxon>Bacteria</taxon>
        <taxon>Bacillati</taxon>
        <taxon>Bacillota</taxon>
        <taxon>Clostridia</taxon>
        <taxon>Eubacteriales</taxon>
        <taxon>Oscillospiraceae</taxon>
        <taxon>Anaerobacterium</taxon>
    </lineage>
</organism>
<dbReference type="EMBL" id="QPJT01000012">
    <property type="protein sequence ID" value="RCX16084.1"/>
    <property type="molecule type" value="Genomic_DNA"/>
</dbReference>
<evidence type="ECO:0000313" key="2">
    <source>
        <dbReference type="EMBL" id="RCX16084.1"/>
    </source>
</evidence>
<keyword evidence="1" id="KW-1133">Transmembrane helix</keyword>
<name>A0A369B8U0_9FIRM</name>
<keyword evidence="3" id="KW-1185">Reference proteome</keyword>
<feature type="transmembrane region" description="Helical" evidence="1">
    <location>
        <begin position="61"/>
        <end position="78"/>
    </location>
</feature>
<evidence type="ECO:0000313" key="3">
    <source>
        <dbReference type="Proteomes" id="UP000253034"/>
    </source>
</evidence>
<gene>
    <name evidence="2" type="ORF">DFR58_11266</name>
</gene>
<keyword evidence="1" id="KW-0472">Membrane</keyword>
<protein>
    <submittedName>
        <fullName evidence="2">Uncharacterized protein</fullName>
    </submittedName>
</protein>
<keyword evidence="1" id="KW-0812">Transmembrane</keyword>
<proteinExistence type="predicted"/>
<comment type="caution">
    <text evidence="2">The sequence shown here is derived from an EMBL/GenBank/DDBJ whole genome shotgun (WGS) entry which is preliminary data.</text>
</comment>
<dbReference type="AlphaFoldDB" id="A0A369B8U0"/>
<sequence length="87" mass="10261">MELIVTIGIALLEYLLLEKFIGLRSQLKKVINNSLIYLFVVIFIAVILYYIFNLLFSKNEYYYLISKIPMGTMVFLLLSDFKKLIKK</sequence>
<reference evidence="2 3" key="1">
    <citation type="submission" date="2018-07" db="EMBL/GenBank/DDBJ databases">
        <title>Genomic Encyclopedia of Type Strains, Phase IV (KMG-IV): sequencing the most valuable type-strain genomes for metagenomic binning, comparative biology and taxonomic classification.</title>
        <authorList>
            <person name="Goeker M."/>
        </authorList>
    </citation>
    <scope>NUCLEOTIDE SEQUENCE [LARGE SCALE GENOMIC DNA]</scope>
    <source>
        <strain evidence="2 3">DSM 27016</strain>
    </source>
</reference>